<organism evidence="2 3">
    <name type="scientific">Fictibacillus marinisediminis</name>
    <dbReference type="NCBI Taxonomy" id="2878389"/>
    <lineage>
        <taxon>Bacteria</taxon>
        <taxon>Bacillati</taxon>
        <taxon>Bacillota</taxon>
        <taxon>Bacilli</taxon>
        <taxon>Bacillales</taxon>
        <taxon>Fictibacillaceae</taxon>
        <taxon>Fictibacillus</taxon>
    </lineage>
</organism>
<dbReference type="AlphaFoldDB" id="A0A9X2BCY9"/>
<feature type="signal peptide" evidence="1">
    <location>
        <begin position="1"/>
        <end position="28"/>
    </location>
</feature>
<evidence type="ECO:0000256" key="1">
    <source>
        <dbReference type="SAM" id="SignalP"/>
    </source>
</evidence>
<keyword evidence="3" id="KW-1185">Reference proteome</keyword>
<gene>
    <name evidence="2" type="ORF">LCY76_12405</name>
</gene>
<evidence type="ECO:0000313" key="3">
    <source>
        <dbReference type="Proteomes" id="UP001139011"/>
    </source>
</evidence>
<reference evidence="2" key="1">
    <citation type="submission" date="2021-09" db="EMBL/GenBank/DDBJ databases">
        <title>Genome analysis of Fictibacillus sp. KIGAM418 isolated from marine sediment.</title>
        <authorList>
            <person name="Seo M.-J."/>
            <person name="Cho E.-S."/>
            <person name="Hwang C.Y."/>
        </authorList>
    </citation>
    <scope>NUCLEOTIDE SEQUENCE</scope>
    <source>
        <strain evidence="2">KIGAM418</strain>
    </source>
</reference>
<dbReference type="EMBL" id="JAIWJX010000002">
    <property type="protein sequence ID" value="MCK6257394.1"/>
    <property type="molecule type" value="Genomic_DNA"/>
</dbReference>
<name>A0A9X2BCY9_9BACL</name>
<sequence length="62" mass="6978">MKNHLKIWVFVFLLMSLLLGTTQSTTHAATSKRVLGTQFTNGLVSFVQNGKYGMMDKKEELS</sequence>
<protein>
    <submittedName>
        <fullName evidence="2">Uncharacterized protein</fullName>
    </submittedName>
</protein>
<keyword evidence="1" id="KW-0732">Signal</keyword>
<evidence type="ECO:0000313" key="2">
    <source>
        <dbReference type="EMBL" id="MCK6257394.1"/>
    </source>
</evidence>
<dbReference type="Proteomes" id="UP001139011">
    <property type="component" value="Unassembled WGS sequence"/>
</dbReference>
<dbReference type="RefSeq" id="WP_248252894.1">
    <property type="nucleotide sequence ID" value="NZ_JAIWJX010000002.1"/>
</dbReference>
<feature type="chain" id="PRO_5040913583" evidence="1">
    <location>
        <begin position="29"/>
        <end position="62"/>
    </location>
</feature>
<comment type="caution">
    <text evidence="2">The sequence shown here is derived from an EMBL/GenBank/DDBJ whole genome shotgun (WGS) entry which is preliminary data.</text>
</comment>
<proteinExistence type="predicted"/>
<accession>A0A9X2BCY9</accession>